<dbReference type="AlphaFoldDB" id="A0A545UK82"/>
<dbReference type="EMBL" id="VIKS01000001">
    <property type="protein sequence ID" value="TQV89861.1"/>
    <property type="molecule type" value="Genomic_DNA"/>
</dbReference>
<keyword evidence="1" id="KW-0812">Transmembrane</keyword>
<comment type="caution">
    <text evidence="2">The sequence shown here is derived from an EMBL/GenBank/DDBJ whole genome shotgun (WGS) entry which is preliminary data.</text>
</comment>
<evidence type="ECO:0000313" key="3">
    <source>
        <dbReference type="Proteomes" id="UP000315439"/>
    </source>
</evidence>
<evidence type="ECO:0000256" key="1">
    <source>
        <dbReference type="SAM" id="Phobius"/>
    </source>
</evidence>
<sequence>MLNITLKAFVIWLGILILAILNGVIREAILIPEIGKNAGFILSGILLSTCILLVTYFTLPWIGKRSVTTYIFIGIGWLCITLLFEFSFGLAQGNSWLQLFEAYTFKDGNIWPIVMIVIAVAPYLSAKIRS</sequence>
<gene>
    <name evidence="2" type="ORF">FLL46_00530</name>
</gene>
<feature type="transmembrane region" description="Helical" evidence="1">
    <location>
        <begin position="110"/>
        <end position="126"/>
    </location>
</feature>
<proteinExistence type="predicted"/>
<keyword evidence="1" id="KW-1133">Transmembrane helix</keyword>
<accession>A0A545UK82</accession>
<name>A0A545UK82_9GAMM</name>
<dbReference type="Proteomes" id="UP000315439">
    <property type="component" value="Unassembled WGS sequence"/>
</dbReference>
<dbReference type="OrthoDB" id="5801246at2"/>
<organism evidence="2 3">
    <name type="scientific">Aliikangiella coralliicola</name>
    <dbReference type="NCBI Taxonomy" id="2592383"/>
    <lineage>
        <taxon>Bacteria</taxon>
        <taxon>Pseudomonadati</taxon>
        <taxon>Pseudomonadota</taxon>
        <taxon>Gammaproteobacteria</taxon>
        <taxon>Oceanospirillales</taxon>
        <taxon>Pleioneaceae</taxon>
        <taxon>Aliikangiella</taxon>
    </lineage>
</organism>
<feature type="transmembrane region" description="Helical" evidence="1">
    <location>
        <begin position="7"/>
        <end position="25"/>
    </location>
</feature>
<feature type="transmembrane region" description="Helical" evidence="1">
    <location>
        <begin position="37"/>
        <end position="59"/>
    </location>
</feature>
<feature type="transmembrane region" description="Helical" evidence="1">
    <location>
        <begin position="71"/>
        <end position="90"/>
    </location>
</feature>
<protein>
    <submittedName>
        <fullName evidence="2">Uncharacterized protein</fullName>
    </submittedName>
</protein>
<evidence type="ECO:0000313" key="2">
    <source>
        <dbReference type="EMBL" id="TQV89861.1"/>
    </source>
</evidence>
<keyword evidence="1" id="KW-0472">Membrane</keyword>
<reference evidence="2 3" key="1">
    <citation type="submission" date="2019-07" db="EMBL/GenBank/DDBJ databases">
        <title>Draft genome for Aliikangiella sp. M105.</title>
        <authorList>
            <person name="Wang G."/>
        </authorList>
    </citation>
    <scope>NUCLEOTIDE SEQUENCE [LARGE SCALE GENOMIC DNA]</scope>
    <source>
        <strain evidence="2 3">M105</strain>
    </source>
</reference>
<keyword evidence="3" id="KW-1185">Reference proteome</keyword>